<dbReference type="PANTHER" id="PTHR30576:SF10">
    <property type="entry name" value="SLL5057 PROTEIN"/>
    <property type="match status" value="1"/>
</dbReference>
<reference evidence="10" key="1">
    <citation type="journal article" date="2019" name="Int. J. Syst. Evol. Microbiol.">
        <title>The Global Catalogue of Microorganisms (GCM) 10K type strain sequencing project: providing services to taxonomists for standard genome sequencing and annotation.</title>
        <authorList>
            <consortium name="The Broad Institute Genomics Platform"/>
            <consortium name="The Broad Institute Genome Sequencing Center for Infectious Disease"/>
            <person name="Wu L."/>
            <person name="Ma J."/>
        </authorList>
    </citation>
    <scope>NUCLEOTIDE SEQUENCE [LARGE SCALE GENOMIC DNA]</scope>
    <source>
        <strain evidence="10">KACC 13778</strain>
    </source>
</reference>
<keyword evidence="10" id="KW-1185">Reference proteome</keyword>
<dbReference type="NCBIfam" id="TIGR03025">
    <property type="entry name" value="EPS_sugtrans"/>
    <property type="match status" value="1"/>
</dbReference>
<protein>
    <submittedName>
        <fullName evidence="9">Sugar transferase</fullName>
        <ecNumber evidence="9">2.7.8.-</ecNumber>
    </submittedName>
</protein>
<evidence type="ECO:0000313" key="9">
    <source>
        <dbReference type="EMBL" id="MFC5491547.1"/>
    </source>
</evidence>
<evidence type="ECO:0000313" key="10">
    <source>
        <dbReference type="Proteomes" id="UP001595956"/>
    </source>
</evidence>
<dbReference type="PANTHER" id="PTHR30576">
    <property type="entry name" value="COLANIC BIOSYNTHESIS UDP-GLUCOSE LIPID CARRIER TRANSFERASE"/>
    <property type="match status" value="1"/>
</dbReference>
<comment type="similarity">
    <text evidence="2">Belongs to the bacterial sugar transferase family.</text>
</comment>
<keyword evidence="4 7" id="KW-0812">Transmembrane</keyword>
<evidence type="ECO:0000256" key="3">
    <source>
        <dbReference type="ARBA" id="ARBA00022679"/>
    </source>
</evidence>
<dbReference type="Proteomes" id="UP001595956">
    <property type="component" value="Unassembled WGS sequence"/>
</dbReference>
<sequence>MVSTAPSPTTEWPVPHEAAIRVVDGLRRPLLRTAGRARPRTRPTRLGQVAAALVVDTTAGVLAAVALGWTDLTLAALWAVVVAIATRNARHPTTSVREVARQVAGAGLVLVFLAVALAGALGRDVTPDTLVAFAVLTSAVALAYRGLAKRIDVRDPSRTLRVVVAGHRHGVEQMLAELDDAGSPVTVVAVCLTGHKGGTGLGVPVSAGLDALSDCVEEHGADAVIVVPCRQVDPAQLRRLGWQLERERTQLFVGAGIRDLGPARARLGHAGPMPLIQVRPACLYGGRRLAKQLWERSTAALALVALAPLLLAIAVLVRLESPGPALFRQTRVGRDGRQFTMLKFRTMCVDAEARLAALTDQQPGDGVLFKLRSDPRVTAVGRVLRRYSLDEVPQLVNVLRGEMALVGPRPPLPSEVDQYDVDAHRRLAVTPGLTGLWQVSGRSDLSWDESVRLDLRYVENWSLGLDIAIVLRTFGAVLGHRGAY</sequence>
<dbReference type="InterPro" id="IPR017475">
    <property type="entry name" value="EPS_sugar_tfrase"/>
</dbReference>
<dbReference type="InterPro" id="IPR003362">
    <property type="entry name" value="Bact_transf"/>
</dbReference>
<feature type="transmembrane region" description="Helical" evidence="7">
    <location>
        <begin position="129"/>
        <end position="148"/>
    </location>
</feature>
<evidence type="ECO:0000256" key="2">
    <source>
        <dbReference type="ARBA" id="ARBA00006464"/>
    </source>
</evidence>
<keyword evidence="3 9" id="KW-0808">Transferase</keyword>
<feature type="transmembrane region" description="Helical" evidence="7">
    <location>
        <begin position="102"/>
        <end position="123"/>
    </location>
</feature>
<name>A0ABW0MV52_9ACTN</name>
<keyword evidence="6 7" id="KW-0472">Membrane</keyword>
<evidence type="ECO:0000256" key="5">
    <source>
        <dbReference type="ARBA" id="ARBA00022989"/>
    </source>
</evidence>
<gene>
    <name evidence="9" type="ORF">ACFPKY_00460</name>
</gene>
<evidence type="ECO:0000259" key="8">
    <source>
        <dbReference type="Pfam" id="PF02397"/>
    </source>
</evidence>
<proteinExistence type="inferred from homology"/>
<dbReference type="Pfam" id="PF02397">
    <property type="entry name" value="Bac_transf"/>
    <property type="match status" value="1"/>
</dbReference>
<comment type="subcellular location">
    <subcellularLocation>
        <location evidence="1">Membrane</location>
        <topology evidence="1">Multi-pass membrane protein</topology>
    </subcellularLocation>
</comment>
<dbReference type="EMBL" id="JBHSMD010000001">
    <property type="protein sequence ID" value="MFC5491547.1"/>
    <property type="molecule type" value="Genomic_DNA"/>
</dbReference>
<feature type="transmembrane region" description="Helical" evidence="7">
    <location>
        <begin position="298"/>
        <end position="319"/>
    </location>
</feature>
<dbReference type="GO" id="GO:0016740">
    <property type="term" value="F:transferase activity"/>
    <property type="evidence" value="ECO:0007669"/>
    <property type="project" value="UniProtKB-KW"/>
</dbReference>
<evidence type="ECO:0000256" key="7">
    <source>
        <dbReference type="SAM" id="Phobius"/>
    </source>
</evidence>
<organism evidence="9 10">
    <name type="scientific">Nocardioides caricicola</name>
    <dbReference type="NCBI Taxonomy" id="634770"/>
    <lineage>
        <taxon>Bacteria</taxon>
        <taxon>Bacillati</taxon>
        <taxon>Actinomycetota</taxon>
        <taxon>Actinomycetes</taxon>
        <taxon>Propionibacteriales</taxon>
        <taxon>Nocardioidaceae</taxon>
        <taxon>Nocardioides</taxon>
    </lineage>
</organism>
<accession>A0ABW0MV52</accession>
<evidence type="ECO:0000256" key="6">
    <source>
        <dbReference type="ARBA" id="ARBA00023136"/>
    </source>
</evidence>
<comment type="caution">
    <text evidence="9">The sequence shown here is derived from an EMBL/GenBank/DDBJ whole genome shotgun (WGS) entry which is preliminary data.</text>
</comment>
<dbReference type="RefSeq" id="WP_345180734.1">
    <property type="nucleotide sequence ID" value="NZ_BAABFQ010000008.1"/>
</dbReference>
<evidence type="ECO:0000256" key="4">
    <source>
        <dbReference type="ARBA" id="ARBA00022692"/>
    </source>
</evidence>
<feature type="domain" description="Bacterial sugar transferase" evidence="8">
    <location>
        <begin position="291"/>
        <end position="478"/>
    </location>
</feature>
<keyword evidence="5 7" id="KW-1133">Transmembrane helix</keyword>
<evidence type="ECO:0000256" key="1">
    <source>
        <dbReference type="ARBA" id="ARBA00004141"/>
    </source>
</evidence>
<dbReference type="EC" id="2.7.8.-" evidence="9"/>